<proteinExistence type="predicted"/>
<dbReference type="Proteomes" id="UP001159363">
    <property type="component" value="Chromosome 1"/>
</dbReference>
<reference evidence="1 2" key="1">
    <citation type="submission" date="2023-02" db="EMBL/GenBank/DDBJ databases">
        <title>LHISI_Scaffold_Assembly.</title>
        <authorList>
            <person name="Stuart O.P."/>
            <person name="Cleave R."/>
            <person name="Magrath M.J.L."/>
            <person name="Mikheyev A.S."/>
        </authorList>
    </citation>
    <scope>NUCLEOTIDE SEQUENCE [LARGE SCALE GENOMIC DNA]</scope>
    <source>
        <strain evidence="1">Daus_M_001</strain>
        <tissue evidence="1">Leg muscle</tissue>
    </source>
</reference>
<evidence type="ECO:0000313" key="2">
    <source>
        <dbReference type="Proteomes" id="UP001159363"/>
    </source>
</evidence>
<dbReference type="EMBL" id="JARBHB010000001">
    <property type="protein sequence ID" value="KAJ8898467.1"/>
    <property type="molecule type" value="Genomic_DNA"/>
</dbReference>
<gene>
    <name evidence="1" type="ORF">PR048_003827</name>
</gene>
<sequence length="433" mass="48264">MGGTTQGSGRVRGVGRLHSPLLYIENVYPGAGIISNGRVEFVVLGDSTRLFFTLPKAGILSKGRVEFVVLGDSTRLFFTSRMNTRVYPERGYLAMVGSSSWCWATPLASSLRRECLPGGGILSKGRVEFVVLGDSTRLFFTSRMNTRVYPRRGYLARVGSIRGVGRLHWPLLYVEYVYPGAGILSKGRVEFVVLGDSTRIFFTSRMNTRVYPRRGYLARGGRVRGVGRLHSPLLYIENVYPGRGKGRVEFVVLGDSTRLFFTSRMNTRVYPERGYLAMVGSSSWCWATPLASSLLRGVGRLHSPLLYIENVYPGAGQGSGRVRSVGRLHSPLLYIENEHTSLPRAGILSKSRVEFVVLGDSTRLFFTSRIVGRLHSPLLYIENEHTSLPRAGILSKGRVEFVVLGDSTRLFFTSRMNARVYPGRRWSAIKLSD</sequence>
<keyword evidence="2" id="KW-1185">Reference proteome</keyword>
<comment type="caution">
    <text evidence="1">The sequence shown here is derived from an EMBL/GenBank/DDBJ whole genome shotgun (WGS) entry which is preliminary data.</text>
</comment>
<evidence type="ECO:0000313" key="1">
    <source>
        <dbReference type="EMBL" id="KAJ8898467.1"/>
    </source>
</evidence>
<name>A0ABQ9IP68_9NEOP</name>
<organism evidence="1 2">
    <name type="scientific">Dryococelus australis</name>
    <dbReference type="NCBI Taxonomy" id="614101"/>
    <lineage>
        <taxon>Eukaryota</taxon>
        <taxon>Metazoa</taxon>
        <taxon>Ecdysozoa</taxon>
        <taxon>Arthropoda</taxon>
        <taxon>Hexapoda</taxon>
        <taxon>Insecta</taxon>
        <taxon>Pterygota</taxon>
        <taxon>Neoptera</taxon>
        <taxon>Polyneoptera</taxon>
        <taxon>Phasmatodea</taxon>
        <taxon>Verophasmatodea</taxon>
        <taxon>Anareolatae</taxon>
        <taxon>Phasmatidae</taxon>
        <taxon>Eurycanthinae</taxon>
        <taxon>Dryococelus</taxon>
    </lineage>
</organism>
<protein>
    <submittedName>
        <fullName evidence="1">Uncharacterized protein</fullName>
    </submittedName>
</protein>
<accession>A0ABQ9IP68</accession>